<dbReference type="PANTHER" id="PTHR24366:SF96">
    <property type="entry name" value="LEUCINE RICH REPEAT CONTAINING 53"/>
    <property type="match status" value="1"/>
</dbReference>
<dbReference type="AlphaFoldDB" id="A0A9Q0NFK9"/>
<dbReference type="SUPFAM" id="SSF52058">
    <property type="entry name" value="L domain-like"/>
    <property type="match status" value="1"/>
</dbReference>
<feature type="non-terminal residue" evidence="3">
    <location>
        <position position="1"/>
    </location>
</feature>
<dbReference type="InterPro" id="IPR032675">
    <property type="entry name" value="LRR_dom_sf"/>
</dbReference>
<evidence type="ECO:0000313" key="3">
    <source>
        <dbReference type="EMBL" id="KAJ6649368.1"/>
    </source>
</evidence>
<sequence length="538" mass="61870">LFVSAAINIEVPIDHGICENWTEAVEANAGNCSYSLHTLHCFGGMSNIDLHSNSHKFKATQELILCGWPKSNFDAPTILKHFPRLKVLRIEHSNLTHINNDFPELHYLECTDLKYGGRPLLTVMQFKINIKEACYNSTELRNCSCTVSYIRLENDGMSLKPMYSINCSRLNLIRLPSYIPENTTIFHATDNKSINISWTKLGYTRPTLFKKLHALKFVDLRWNRLDHMEGPLILPPKFESLFLAGNPWNCTTNLKWLLNQTKGEHVTDRNILKCTDLKYGGRPLLTVMQFKINIKEACYNSTELRNCSCTVSYIRLENDGMSLKPMYSINCSRLNLIRLPSYIPENTTIFHATDNKITSLEPLKTTYKQVQDIYLDHNDIHSIDILESDRGTDDWLQTFRIFSLKGNRLTKLPVYILDNALESNHHAARLYLSLNPWRCDCIFTLRFQDLLIKFGGIIKDATNVTCKYIEGDDNFGVRVLALKTTDVCKFLEEPKIQPLDLLNGFLGSLIVLVLGKLAYDYYHYRKSGRLPWIVTKLP</sequence>
<protein>
    <submittedName>
        <fullName evidence="3">Protein singed wings 2</fullName>
    </submittedName>
</protein>
<organism evidence="3 4">
    <name type="scientific">Pseudolycoriella hygida</name>
    <dbReference type="NCBI Taxonomy" id="35572"/>
    <lineage>
        <taxon>Eukaryota</taxon>
        <taxon>Metazoa</taxon>
        <taxon>Ecdysozoa</taxon>
        <taxon>Arthropoda</taxon>
        <taxon>Hexapoda</taxon>
        <taxon>Insecta</taxon>
        <taxon>Pterygota</taxon>
        <taxon>Neoptera</taxon>
        <taxon>Endopterygota</taxon>
        <taxon>Diptera</taxon>
        <taxon>Nematocera</taxon>
        <taxon>Sciaroidea</taxon>
        <taxon>Sciaridae</taxon>
        <taxon>Pseudolycoriella</taxon>
    </lineage>
</organism>
<reference evidence="3" key="1">
    <citation type="submission" date="2022-07" db="EMBL/GenBank/DDBJ databases">
        <authorList>
            <person name="Trinca V."/>
            <person name="Uliana J.V.C."/>
            <person name="Torres T.T."/>
            <person name="Ward R.J."/>
            <person name="Monesi N."/>
        </authorList>
    </citation>
    <scope>NUCLEOTIDE SEQUENCE</scope>
    <source>
        <strain evidence="3">HSMRA1968</strain>
        <tissue evidence="3">Whole embryos</tissue>
    </source>
</reference>
<dbReference type="Proteomes" id="UP001151699">
    <property type="component" value="Chromosome A"/>
</dbReference>
<dbReference type="PANTHER" id="PTHR24366">
    <property type="entry name" value="IG(IMMUNOGLOBULIN) AND LRR(LEUCINE RICH REPEAT) DOMAINS"/>
    <property type="match status" value="1"/>
</dbReference>
<dbReference type="EMBL" id="WJQU01000001">
    <property type="protein sequence ID" value="KAJ6649368.1"/>
    <property type="molecule type" value="Genomic_DNA"/>
</dbReference>
<gene>
    <name evidence="3" type="primary">swi2</name>
    <name evidence="3" type="ORF">Bhyg_04602</name>
</gene>
<evidence type="ECO:0000313" key="4">
    <source>
        <dbReference type="Proteomes" id="UP001151699"/>
    </source>
</evidence>
<keyword evidence="1" id="KW-0433">Leucine-rich repeat</keyword>
<name>A0A9Q0NFK9_9DIPT</name>
<evidence type="ECO:0000256" key="1">
    <source>
        <dbReference type="ARBA" id="ARBA00022614"/>
    </source>
</evidence>
<evidence type="ECO:0000256" key="2">
    <source>
        <dbReference type="ARBA" id="ARBA00022737"/>
    </source>
</evidence>
<proteinExistence type="predicted"/>
<keyword evidence="4" id="KW-1185">Reference proteome</keyword>
<accession>A0A9Q0NFK9</accession>
<dbReference type="OrthoDB" id="6343311at2759"/>
<feature type="non-terminal residue" evidence="3">
    <location>
        <position position="538"/>
    </location>
</feature>
<comment type="caution">
    <text evidence="3">The sequence shown here is derived from an EMBL/GenBank/DDBJ whole genome shotgun (WGS) entry which is preliminary data.</text>
</comment>
<dbReference type="Gene3D" id="3.80.10.10">
    <property type="entry name" value="Ribonuclease Inhibitor"/>
    <property type="match status" value="2"/>
</dbReference>
<keyword evidence="2" id="KW-0677">Repeat</keyword>